<proteinExistence type="predicted"/>
<dbReference type="InterPro" id="IPR007318">
    <property type="entry name" value="Phopholipid_MeTrfase"/>
</dbReference>
<name>A0A518F037_9BACT</name>
<keyword evidence="2 5" id="KW-0812">Transmembrane</keyword>
<feature type="transmembrane region" description="Helical" evidence="5">
    <location>
        <begin position="96"/>
        <end position="116"/>
    </location>
</feature>
<reference evidence="6 7" key="1">
    <citation type="submission" date="2019-02" db="EMBL/GenBank/DDBJ databases">
        <title>Deep-cultivation of Planctomycetes and their phenomic and genomic characterization uncovers novel biology.</title>
        <authorList>
            <person name="Wiegand S."/>
            <person name="Jogler M."/>
            <person name="Boedeker C."/>
            <person name="Pinto D."/>
            <person name="Vollmers J."/>
            <person name="Rivas-Marin E."/>
            <person name="Kohn T."/>
            <person name="Peeters S.H."/>
            <person name="Heuer A."/>
            <person name="Rast P."/>
            <person name="Oberbeckmann S."/>
            <person name="Bunk B."/>
            <person name="Jeske O."/>
            <person name="Meyerdierks A."/>
            <person name="Storesund J.E."/>
            <person name="Kallscheuer N."/>
            <person name="Luecker S."/>
            <person name="Lage O.M."/>
            <person name="Pohl T."/>
            <person name="Merkel B.J."/>
            <person name="Hornburger P."/>
            <person name="Mueller R.-W."/>
            <person name="Bruemmer F."/>
            <person name="Labrenz M."/>
            <person name="Spormann A.M."/>
            <person name="Op den Camp H."/>
            <person name="Overmann J."/>
            <person name="Amann R."/>
            <person name="Jetten M.S.M."/>
            <person name="Mascher T."/>
            <person name="Medema M.H."/>
            <person name="Devos D.P."/>
            <person name="Kaster A.-K."/>
            <person name="Ovreas L."/>
            <person name="Rohde M."/>
            <person name="Galperin M.Y."/>
            <person name="Jogler C."/>
        </authorList>
    </citation>
    <scope>NUCLEOTIDE SEQUENCE [LARGE SCALE GENOMIC DNA]</scope>
    <source>
        <strain evidence="6 7">Poly30</strain>
    </source>
</reference>
<dbReference type="Pfam" id="PF04191">
    <property type="entry name" value="PEMT"/>
    <property type="match status" value="1"/>
</dbReference>
<dbReference type="Gene3D" id="1.20.120.1630">
    <property type="match status" value="1"/>
</dbReference>
<dbReference type="PANTHER" id="PTHR12714:SF24">
    <property type="entry name" value="SLR1182 PROTEIN"/>
    <property type="match status" value="1"/>
</dbReference>
<evidence type="ECO:0000313" key="7">
    <source>
        <dbReference type="Proteomes" id="UP000320390"/>
    </source>
</evidence>
<evidence type="ECO:0000256" key="5">
    <source>
        <dbReference type="SAM" id="Phobius"/>
    </source>
</evidence>
<dbReference type="AlphaFoldDB" id="A0A518F037"/>
<protein>
    <recommendedName>
        <fullName evidence="8">Isoprenylcysteine carboxyl methyltransferase (ICMT) family protein</fullName>
    </recommendedName>
</protein>
<gene>
    <name evidence="6" type="ORF">Poly30_52610</name>
</gene>
<evidence type="ECO:0000256" key="3">
    <source>
        <dbReference type="ARBA" id="ARBA00022989"/>
    </source>
</evidence>
<dbReference type="GO" id="GO:0016740">
    <property type="term" value="F:transferase activity"/>
    <property type="evidence" value="ECO:0007669"/>
    <property type="project" value="UniProtKB-ARBA"/>
</dbReference>
<evidence type="ECO:0000256" key="2">
    <source>
        <dbReference type="ARBA" id="ARBA00022692"/>
    </source>
</evidence>
<dbReference type="GO" id="GO:0012505">
    <property type="term" value="C:endomembrane system"/>
    <property type="evidence" value="ECO:0007669"/>
    <property type="project" value="UniProtKB-SubCell"/>
</dbReference>
<keyword evidence="7" id="KW-1185">Reference proteome</keyword>
<comment type="subcellular location">
    <subcellularLocation>
        <location evidence="1">Endomembrane system</location>
        <topology evidence="1">Multi-pass membrane protein</topology>
    </subcellularLocation>
</comment>
<organism evidence="6 7">
    <name type="scientific">Saltatorellus ferox</name>
    <dbReference type="NCBI Taxonomy" id="2528018"/>
    <lineage>
        <taxon>Bacteria</taxon>
        <taxon>Pseudomonadati</taxon>
        <taxon>Planctomycetota</taxon>
        <taxon>Planctomycetia</taxon>
        <taxon>Planctomycetia incertae sedis</taxon>
        <taxon>Saltatorellus</taxon>
    </lineage>
</organism>
<evidence type="ECO:0000256" key="4">
    <source>
        <dbReference type="ARBA" id="ARBA00023136"/>
    </source>
</evidence>
<sequence length="158" mass="17818">METQERSMPRVPWPPLLLLALAGLAYCLQRYSPLPLPDALGSGVARGIGFMLLGAALSVELWAAFRFYRRRTTVLPNRRAKALVTDGPYRVSRNPIYVAHVTIPIALMLAFTNPWMGLQAPVLLGLLTKLAIEPEEAFLRQMFGEAYDRYCDATRRWL</sequence>
<keyword evidence="3 5" id="KW-1133">Transmembrane helix</keyword>
<feature type="transmembrane region" description="Helical" evidence="5">
    <location>
        <begin position="43"/>
        <end position="65"/>
    </location>
</feature>
<dbReference type="PANTHER" id="PTHR12714">
    <property type="entry name" value="PROTEIN-S ISOPRENYLCYSTEINE O-METHYLTRANSFERASE"/>
    <property type="match status" value="1"/>
</dbReference>
<accession>A0A518F037</accession>
<dbReference type="Proteomes" id="UP000320390">
    <property type="component" value="Chromosome"/>
</dbReference>
<keyword evidence="4 5" id="KW-0472">Membrane</keyword>
<dbReference type="EMBL" id="CP036434">
    <property type="protein sequence ID" value="QDV09702.1"/>
    <property type="molecule type" value="Genomic_DNA"/>
</dbReference>
<evidence type="ECO:0000256" key="1">
    <source>
        <dbReference type="ARBA" id="ARBA00004127"/>
    </source>
</evidence>
<evidence type="ECO:0008006" key="8">
    <source>
        <dbReference type="Google" id="ProtNLM"/>
    </source>
</evidence>
<evidence type="ECO:0000313" key="6">
    <source>
        <dbReference type="EMBL" id="QDV09702.1"/>
    </source>
</evidence>